<feature type="compositionally biased region" description="Polar residues" evidence="1">
    <location>
        <begin position="25"/>
        <end position="57"/>
    </location>
</feature>
<organism evidence="2 3">
    <name type="scientific">Daldinia eschscholtzii</name>
    <dbReference type="NCBI Taxonomy" id="292717"/>
    <lineage>
        <taxon>Eukaryota</taxon>
        <taxon>Fungi</taxon>
        <taxon>Dikarya</taxon>
        <taxon>Ascomycota</taxon>
        <taxon>Pezizomycotina</taxon>
        <taxon>Sordariomycetes</taxon>
        <taxon>Xylariomycetidae</taxon>
        <taxon>Xylariales</taxon>
        <taxon>Hypoxylaceae</taxon>
        <taxon>Daldinia</taxon>
    </lineage>
</organism>
<evidence type="ECO:0000313" key="2">
    <source>
        <dbReference type="EMBL" id="KAK6948813.1"/>
    </source>
</evidence>
<dbReference type="Proteomes" id="UP001369815">
    <property type="component" value="Unassembled WGS sequence"/>
</dbReference>
<dbReference type="EMBL" id="JBANMG010000010">
    <property type="protein sequence ID" value="KAK6948813.1"/>
    <property type="molecule type" value="Genomic_DNA"/>
</dbReference>
<accession>A0AAX6M8L1</accession>
<dbReference type="AlphaFoldDB" id="A0AAX6M8L1"/>
<gene>
    <name evidence="2" type="ORF">Daesc_010584</name>
</gene>
<name>A0AAX6M8L1_9PEZI</name>
<sequence>MKQLLAYPTRFAAVRRTPLFFRTYATSPKAQSTQGQASPGTASNVTPGNASPSSASSDEQRVKTKRATGGASSPDSASVAEPVSDPAASGIGRQEEEHGGAAQALKQDPKKPDEEKRKAVEDMGNRPLDKADQ</sequence>
<feature type="compositionally biased region" description="Basic and acidic residues" evidence="1">
    <location>
        <begin position="107"/>
        <end position="133"/>
    </location>
</feature>
<evidence type="ECO:0000313" key="3">
    <source>
        <dbReference type="Proteomes" id="UP001369815"/>
    </source>
</evidence>
<reference evidence="2 3" key="1">
    <citation type="journal article" date="2024" name="Front Chem Biol">
        <title>Unveiling the potential of Daldinia eschscholtzii MFLUCC 19-0629 through bioactivity and bioinformatics studies for enhanced sustainable agriculture production.</title>
        <authorList>
            <person name="Brooks S."/>
            <person name="Weaver J.A."/>
            <person name="Klomchit A."/>
            <person name="Alharthi S.A."/>
            <person name="Onlamun T."/>
            <person name="Nurani R."/>
            <person name="Vong T.K."/>
            <person name="Alberti F."/>
            <person name="Greco C."/>
        </authorList>
    </citation>
    <scope>NUCLEOTIDE SEQUENCE [LARGE SCALE GENOMIC DNA]</scope>
    <source>
        <strain evidence="2">MFLUCC 19-0629</strain>
    </source>
</reference>
<protein>
    <submittedName>
        <fullName evidence="2">Uncharacterized protein</fullName>
    </submittedName>
</protein>
<evidence type="ECO:0000256" key="1">
    <source>
        <dbReference type="SAM" id="MobiDB-lite"/>
    </source>
</evidence>
<comment type="caution">
    <text evidence="2">The sequence shown here is derived from an EMBL/GenBank/DDBJ whole genome shotgun (WGS) entry which is preliminary data.</text>
</comment>
<feature type="region of interest" description="Disordered" evidence="1">
    <location>
        <begin position="25"/>
        <end position="133"/>
    </location>
</feature>
<keyword evidence="3" id="KW-1185">Reference proteome</keyword>
<proteinExistence type="predicted"/>